<proteinExistence type="predicted"/>
<evidence type="ECO:0000313" key="2">
    <source>
        <dbReference type="Proteomes" id="UP001141183"/>
    </source>
</evidence>
<dbReference type="InterPro" id="IPR006597">
    <property type="entry name" value="Sel1-like"/>
</dbReference>
<dbReference type="GO" id="GO:0036503">
    <property type="term" value="P:ERAD pathway"/>
    <property type="evidence" value="ECO:0007669"/>
    <property type="project" value="TreeGrafter"/>
</dbReference>
<dbReference type="SUPFAM" id="SSF81901">
    <property type="entry name" value="HCP-like"/>
    <property type="match status" value="3"/>
</dbReference>
<comment type="caution">
    <text evidence="1">The sequence shown here is derived from an EMBL/GenBank/DDBJ whole genome shotgun (WGS) entry which is preliminary data.</text>
</comment>
<dbReference type="InterPro" id="IPR050767">
    <property type="entry name" value="Sel1_AlgK"/>
</dbReference>
<gene>
    <name evidence="1" type="ORF">NE398_09825</name>
</gene>
<protein>
    <submittedName>
        <fullName evidence="1">Sel1 repeat family protein</fullName>
    </submittedName>
</protein>
<keyword evidence="2" id="KW-1185">Reference proteome</keyword>
<dbReference type="SMART" id="SM00671">
    <property type="entry name" value="SEL1"/>
    <property type="match status" value="13"/>
</dbReference>
<dbReference type="AlphaFoldDB" id="A0A9X3XNR4"/>
<dbReference type="Pfam" id="PF08238">
    <property type="entry name" value="Sel1"/>
    <property type="match status" value="13"/>
</dbReference>
<name>A0A9X3XNR4_9CLOT</name>
<dbReference type="PANTHER" id="PTHR11102:SF160">
    <property type="entry name" value="ERAD-ASSOCIATED E3 UBIQUITIN-PROTEIN LIGASE COMPONENT HRD3"/>
    <property type="match status" value="1"/>
</dbReference>
<dbReference type="PANTHER" id="PTHR11102">
    <property type="entry name" value="SEL-1-LIKE PROTEIN"/>
    <property type="match status" value="1"/>
</dbReference>
<evidence type="ECO:0000313" key="1">
    <source>
        <dbReference type="EMBL" id="MDC4240462.1"/>
    </source>
</evidence>
<dbReference type="RefSeq" id="WP_008680873.1">
    <property type="nucleotide sequence ID" value="NZ_CABKOG010000003.1"/>
</dbReference>
<dbReference type="Proteomes" id="UP001141183">
    <property type="component" value="Unassembled WGS sequence"/>
</dbReference>
<reference evidence="1" key="1">
    <citation type="submission" date="2022-05" db="EMBL/GenBank/DDBJ databases">
        <title>Draft genome sequence of Clostridium tertium strain CP3 isolated from Peru.</title>
        <authorList>
            <person name="Hurtado R."/>
            <person name="Lima L."/>
            <person name="Sousa T."/>
            <person name="Jaiswal A.K."/>
            <person name="Tiwari S."/>
            <person name="Maturrano L."/>
            <person name="Brenig B."/>
            <person name="Azevedo V."/>
        </authorList>
    </citation>
    <scope>NUCLEOTIDE SEQUENCE</scope>
    <source>
        <strain evidence="1">CP3</strain>
    </source>
</reference>
<organism evidence="1 2">
    <name type="scientific">Clostridium tertium</name>
    <dbReference type="NCBI Taxonomy" id="1559"/>
    <lineage>
        <taxon>Bacteria</taxon>
        <taxon>Bacillati</taxon>
        <taxon>Bacillota</taxon>
        <taxon>Clostridia</taxon>
        <taxon>Eubacteriales</taxon>
        <taxon>Clostridiaceae</taxon>
        <taxon>Clostridium</taxon>
    </lineage>
</organism>
<dbReference type="InterPro" id="IPR011990">
    <property type="entry name" value="TPR-like_helical_dom_sf"/>
</dbReference>
<sequence length="837" mass="98383">MKLKFDFNFLLLEFRDLYYILNKIAEEKDFKIICSRLEKVIKQIIITIHLNNKLFYNSENSLVENIEYLSRKDIIPYDLMKCLVNYVEDLYYIRDILDDNDVSMDKKKEFAELLNNQKVIYEICVWLVINCGEEDYSLFYDKLAEYEKKIFDKYLNYDELDEENDEIDLLNSINSIEYEEDYGEDEEINSVEEYLLAGELYYLGKNVEKDYYKARECFEKAAEEGNEYAESYLGLFWEKGYGGEKDIEKALYWYKKAALKGNAFSQYSLGYIYFTGEVVEQNLEYSFKWYKEAAENGFAPAQYALSYLYKNGEGCEKNIFKAYYWLEESAENDFEDSYYILGQSYLEGNVIDTNYKKAFFYLSKGVEKDDMNCLESLGDMYYWGLYVDEDREKAFSLYYKSIEEGNISLYYKIGKLYEEDNNLKMALVNYLKGHNNGDLKSTQRLGIMYYNGDGVNIDKKKALTYMKTAIESEDPHSLYVIGVAYLNDDREKGLEYLKKAYKKGSHYAAEALASEYLIDLLKEKEIDEDELLECINYAMENDMIEAIYYYGLIHVYGVGVEKNSQEAFKYFIKAAEKGSQKAMIKLGNWYKHGIFVKANSKEAIEWYKKAAEEYNAEALLNIIEIHEKGIGIDKEPEKALEGAYLLREINIVEGNLKLAYYYSKGIGVEISNSKANEYIEELLILDEGKAYNLLGELSEEKLFNKNEEDAIEYYLKAISLGELKAYSNLEYYLYMRGRKIDEFEDLIYSIDKKIYRFDQGKSTFIEGKNEIIKGKQENNSELINNGIKKLKKSIHLGFYDAIKDIVDYYENEEKSKNNLIELYKYKQKMVYYGQLEG</sequence>
<accession>A0A9X3XNR4</accession>
<dbReference type="Gene3D" id="1.25.40.10">
    <property type="entry name" value="Tetratricopeptide repeat domain"/>
    <property type="match status" value="2"/>
</dbReference>
<dbReference type="EMBL" id="JAMRYU010000009">
    <property type="protein sequence ID" value="MDC4240462.1"/>
    <property type="molecule type" value="Genomic_DNA"/>
</dbReference>